<dbReference type="EMBL" id="FMAC01000016">
    <property type="protein sequence ID" value="SCB38136.1"/>
    <property type="molecule type" value="Genomic_DNA"/>
</dbReference>
<keyword evidence="2" id="KW-1185">Reference proteome</keyword>
<evidence type="ECO:0000313" key="2">
    <source>
        <dbReference type="Proteomes" id="UP000186228"/>
    </source>
</evidence>
<accession>A0A1C3WE40</accession>
<dbReference type="AlphaFoldDB" id="A0A1C3WE40"/>
<sequence length="69" mass="7930">MSRDLTRIERHVTISNEAVAAFLRFWLTSTPSLLDSALSAAQTKGRELYVGTPWPILLMYTPYMYTLYT</sequence>
<dbReference type="RefSeq" id="WP_425298728.1">
    <property type="nucleotide sequence ID" value="NZ_FMAC01000016.1"/>
</dbReference>
<reference evidence="2" key="1">
    <citation type="submission" date="2016-08" db="EMBL/GenBank/DDBJ databases">
        <authorList>
            <person name="Varghese N."/>
            <person name="Submissions Spin"/>
        </authorList>
    </citation>
    <scope>NUCLEOTIDE SEQUENCE [LARGE SCALE GENOMIC DNA]</scope>
    <source>
        <strain evidence="2">CCBAU 57015</strain>
    </source>
</reference>
<dbReference type="Proteomes" id="UP000186228">
    <property type="component" value="Unassembled WGS sequence"/>
</dbReference>
<protein>
    <submittedName>
        <fullName evidence="1">Uncharacterized protein</fullName>
    </submittedName>
</protein>
<evidence type="ECO:0000313" key="1">
    <source>
        <dbReference type="EMBL" id="SCB38136.1"/>
    </source>
</evidence>
<dbReference type="STRING" id="52131.GA0061100_11640"/>
<name>A0A1C3WE40_9HYPH</name>
<gene>
    <name evidence="1" type="ORF">GA0061100_11640</name>
</gene>
<organism evidence="1 2">
    <name type="scientific">Rhizobium hainanense</name>
    <dbReference type="NCBI Taxonomy" id="52131"/>
    <lineage>
        <taxon>Bacteria</taxon>
        <taxon>Pseudomonadati</taxon>
        <taxon>Pseudomonadota</taxon>
        <taxon>Alphaproteobacteria</taxon>
        <taxon>Hyphomicrobiales</taxon>
        <taxon>Rhizobiaceae</taxon>
        <taxon>Rhizobium/Agrobacterium group</taxon>
        <taxon>Rhizobium</taxon>
    </lineage>
</organism>
<proteinExistence type="predicted"/>